<evidence type="ECO:0000313" key="3">
    <source>
        <dbReference type="Proteomes" id="UP001165302"/>
    </source>
</evidence>
<dbReference type="CDD" id="cd02966">
    <property type="entry name" value="TlpA_like_family"/>
    <property type="match status" value="1"/>
</dbReference>
<dbReference type="PROSITE" id="PS51352">
    <property type="entry name" value="THIOREDOXIN_2"/>
    <property type="match status" value="1"/>
</dbReference>
<reference evidence="2" key="1">
    <citation type="submission" date="2020-10" db="EMBL/GenBank/DDBJ databases">
        <authorList>
            <person name="Lu T."/>
            <person name="Wang Q."/>
            <person name="Han X."/>
        </authorList>
    </citation>
    <scope>NUCLEOTIDE SEQUENCE</scope>
    <source>
        <strain evidence="2">WQ 366</strain>
    </source>
</reference>
<dbReference type="PANTHER" id="PTHR42852">
    <property type="entry name" value="THIOL:DISULFIDE INTERCHANGE PROTEIN DSBE"/>
    <property type="match status" value="1"/>
</dbReference>
<evidence type="ECO:0000313" key="2">
    <source>
        <dbReference type="EMBL" id="MCA5004590.1"/>
    </source>
</evidence>
<dbReference type="InterPro" id="IPR050553">
    <property type="entry name" value="Thioredoxin_ResA/DsbE_sf"/>
</dbReference>
<dbReference type="PANTHER" id="PTHR42852:SF13">
    <property type="entry name" value="PROTEIN DIPZ"/>
    <property type="match status" value="1"/>
</dbReference>
<dbReference type="InterPro" id="IPR000866">
    <property type="entry name" value="AhpC/TSA"/>
</dbReference>
<gene>
    <name evidence="2" type="ORF">IPZ78_05405</name>
</gene>
<dbReference type="Proteomes" id="UP001165302">
    <property type="component" value="Unassembled WGS sequence"/>
</dbReference>
<evidence type="ECO:0000259" key="1">
    <source>
        <dbReference type="PROSITE" id="PS51352"/>
    </source>
</evidence>
<dbReference type="EMBL" id="JADEYP010000007">
    <property type="protein sequence ID" value="MCA5004590.1"/>
    <property type="molecule type" value="Genomic_DNA"/>
</dbReference>
<dbReference type="InterPro" id="IPR036249">
    <property type="entry name" value="Thioredoxin-like_sf"/>
</dbReference>
<keyword evidence="3" id="KW-1185">Reference proteome</keyword>
<accession>A0ABS7Z324</accession>
<dbReference type="Gene3D" id="3.40.30.10">
    <property type="entry name" value="Glutaredoxin"/>
    <property type="match status" value="1"/>
</dbReference>
<organism evidence="2 3">
    <name type="scientific">Sphingobacterium bovistauri</name>
    <dbReference type="NCBI Taxonomy" id="2781959"/>
    <lineage>
        <taxon>Bacteria</taxon>
        <taxon>Pseudomonadati</taxon>
        <taxon>Bacteroidota</taxon>
        <taxon>Sphingobacteriia</taxon>
        <taxon>Sphingobacteriales</taxon>
        <taxon>Sphingobacteriaceae</taxon>
        <taxon>Sphingobacterium</taxon>
    </lineage>
</organism>
<name>A0ABS7Z324_9SPHI</name>
<proteinExistence type="predicted"/>
<dbReference type="RefSeq" id="WP_225551976.1">
    <property type="nucleotide sequence ID" value="NZ_JADEYP010000007.1"/>
</dbReference>
<dbReference type="InterPro" id="IPR013766">
    <property type="entry name" value="Thioredoxin_domain"/>
</dbReference>
<sequence>MYDYTVKINNSSGMSNIEKTYYATLQYIKSLPNKSRLMELKVVGLDLVDTNRPNREFSTLAPNKSKNFLNSSAVISELYFLKAPIRFTLNKGIVNIDTLKLRSEIQEQLRDWDIQENLLNNAVATSFNEITNLIHALYFSDLASLDAKELKKDKIIKNGITYHILKRVKSDINVHYEKLDSLSSLEGNALFDTKNLIVKVGDAKSKSFFMNNGEKMTSENHIAVYRGEKYLGEPISSDYYDMLAKISYWSSAIVVAKKVDSVKFSQFVAMYEPKYAKDRFYITAKLTYLQRLNKYDEYYKILRTVSPILLANSHHLSNKFNEGNLPADQFREAIPLLDDRQLYEYLQHSLSQHISTNNSDAMQKLEQITFHFSEREKISAYPMFIWARALQTDNVDSLKFRLADILHLDKAYYDQGNAGRYVLLVQQLLFKKGISNLPLLHQAIDSILPLYEDETNERRFVQKAHLAYAYYLAHQFASDQEEKSRSYLEKAAYYSPKSAAEKAHGSFYDRVLLKSKENYSEDYFNELNKRGKKDVALQNYVQEFLNNPGTAFQALATFYRDNYDATNFSVFLKNEVFPQLQDAPVFLLKDLQDREYSSEKFKGKWTVVDFWGTWCKSCVQEMPELNKFYIGLKNDEKSKIDFMTIACHDTKDNVQHFLTENNYEIPVLMSDNVVEKAYKVRGYPSKYIVTPEGKLIPIEFGFDWKSFVTQLANL</sequence>
<dbReference type="SUPFAM" id="SSF52833">
    <property type="entry name" value="Thioredoxin-like"/>
    <property type="match status" value="1"/>
</dbReference>
<feature type="domain" description="Thioredoxin" evidence="1">
    <location>
        <begin position="577"/>
        <end position="714"/>
    </location>
</feature>
<comment type="caution">
    <text evidence="2">The sequence shown here is derived from an EMBL/GenBank/DDBJ whole genome shotgun (WGS) entry which is preliminary data.</text>
</comment>
<protein>
    <submittedName>
        <fullName evidence="2">TlpA family protein disulfide reductase</fullName>
    </submittedName>
</protein>
<dbReference type="Pfam" id="PF00578">
    <property type="entry name" value="AhpC-TSA"/>
    <property type="match status" value="1"/>
</dbReference>